<dbReference type="EMBL" id="CP037423">
    <property type="protein sequence ID" value="QDV40644.1"/>
    <property type="molecule type" value="Genomic_DNA"/>
</dbReference>
<dbReference type="PROSITE" id="PS51186">
    <property type="entry name" value="GNAT"/>
    <property type="match status" value="1"/>
</dbReference>
<feature type="domain" description="N-acetyltransferase" evidence="1">
    <location>
        <begin position="6"/>
        <end position="160"/>
    </location>
</feature>
<dbReference type="GO" id="GO:0016747">
    <property type="term" value="F:acyltransferase activity, transferring groups other than amino-acyl groups"/>
    <property type="evidence" value="ECO:0007669"/>
    <property type="project" value="InterPro"/>
</dbReference>
<dbReference type="CDD" id="cd04301">
    <property type="entry name" value="NAT_SF"/>
    <property type="match status" value="1"/>
</dbReference>
<dbReference type="KEGG" id="snep:Enr13x_04780"/>
<evidence type="ECO:0000313" key="3">
    <source>
        <dbReference type="Proteomes" id="UP000319004"/>
    </source>
</evidence>
<sequence length="185" mass="20227">MNSHAIQFRLACDEDQQQILALHRDAFGAQEGEVIANLVAAMLDDLSAEPAYSFVAELGDQVVGHALFTAVRIESDETATAQILAPLGVAQEHQGRGIGTELVKKAFDRIQVDGVELVFVLGYPDYYSRFGFAPAGVRGFQAPFPILPKNADAWMVKGLNHGAIERYAGTIRCCNSLDHPQLWQE</sequence>
<organism evidence="2 3">
    <name type="scientific">Stieleria neptunia</name>
    <dbReference type="NCBI Taxonomy" id="2527979"/>
    <lineage>
        <taxon>Bacteria</taxon>
        <taxon>Pseudomonadati</taxon>
        <taxon>Planctomycetota</taxon>
        <taxon>Planctomycetia</taxon>
        <taxon>Pirellulales</taxon>
        <taxon>Pirellulaceae</taxon>
        <taxon>Stieleria</taxon>
    </lineage>
</organism>
<evidence type="ECO:0000259" key="1">
    <source>
        <dbReference type="PROSITE" id="PS51186"/>
    </source>
</evidence>
<dbReference type="InterPro" id="IPR016181">
    <property type="entry name" value="Acyl_CoA_acyltransferase"/>
</dbReference>
<dbReference type="OrthoDB" id="9797178at2"/>
<dbReference type="AlphaFoldDB" id="A0A518HIG5"/>
<accession>A0A518HIG5</accession>
<reference evidence="2 3" key="1">
    <citation type="submission" date="2019-03" db="EMBL/GenBank/DDBJ databases">
        <title>Deep-cultivation of Planctomycetes and their phenomic and genomic characterization uncovers novel biology.</title>
        <authorList>
            <person name="Wiegand S."/>
            <person name="Jogler M."/>
            <person name="Boedeker C."/>
            <person name="Pinto D."/>
            <person name="Vollmers J."/>
            <person name="Rivas-Marin E."/>
            <person name="Kohn T."/>
            <person name="Peeters S.H."/>
            <person name="Heuer A."/>
            <person name="Rast P."/>
            <person name="Oberbeckmann S."/>
            <person name="Bunk B."/>
            <person name="Jeske O."/>
            <person name="Meyerdierks A."/>
            <person name="Storesund J.E."/>
            <person name="Kallscheuer N."/>
            <person name="Luecker S."/>
            <person name="Lage O.M."/>
            <person name="Pohl T."/>
            <person name="Merkel B.J."/>
            <person name="Hornburger P."/>
            <person name="Mueller R.-W."/>
            <person name="Bruemmer F."/>
            <person name="Labrenz M."/>
            <person name="Spormann A.M."/>
            <person name="Op den Camp H."/>
            <person name="Overmann J."/>
            <person name="Amann R."/>
            <person name="Jetten M.S.M."/>
            <person name="Mascher T."/>
            <person name="Medema M.H."/>
            <person name="Devos D.P."/>
            <person name="Kaster A.-K."/>
            <person name="Ovreas L."/>
            <person name="Rohde M."/>
            <person name="Galperin M.Y."/>
            <person name="Jogler C."/>
        </authorList>
    </citation>
    <scope>NUCLEOTIDE SEQUENCE [LARGE SCALE GENOMIC DNA]</scope>
    <source>
        <strain evidence="2 3">Enr13</strain>
    </source>
</reference>
<protein>
    <recommendedName>
        <fullName evidence="1">N-acetyltransferase domain-containing protein</fullName>
    </recommendedName>
</protein>
<dbReference type="Gene3D" id="3.40.630.30">
    <property type="match status" value="1"/>
</dbReference>
<evidence type="ECO:0000313" key="2">
    <source>
        <dbReference type="EMBL" id="QDV40644.1"/>
    </source>
</evidence>
<dbReference type="Proteomes" id="UP000319004">
    <property type="component" value="Chromosome"/>
</dbReference>
<dbReference type="SUPFAM" id="SSF55729">
    <property type="entry name" value="Acyl-CoA N-acyltransferases (Nat)"/>
    <property type="match status" value="1"/>
</dbReference>
<name>A0A518HIG5_9BACT</name>
<gene>
    <name evidence="2" type="ORF">Enr13x_04780</name>
</gene>
<proteinExistence type="predicted"/>
<keyword evidence="3" id="KW-1185">Reference proteome</keyword>
<dbReference type="InterPro" id="IPR000182">
    <property type="entry name" value="GNAT_dom"/>
</dbReference>
<dbReference type="Pfam" id="PF13527">
    <property type="entry name" value="Acetyltransf_9"/>
    <property type="match status" value="1"/>
</dbReference>
<dbReference type="RefSeq" id="WP_145384484.1">
    <property type="nucleotide sequence ID" value="NZ_CP037423.1"/>
</dbReference>